<sequence length="443" mass="49729">MNSQRFAMYFIMLVLCTSFMLTVSQLGPIFFSSIVPSSSTYEEGTKLGGLDISGMTREEAATQLTNKVNEWREAAIIEFRIQGEAYFFPKDEIRFTVDETYNPTSGINNPVPVGLEVSNVDKWIKENIPTEIASVLDIELLTVKIKEVASFLVAEPTLIRAEEVLVASALTESYLVEKVRLLTSSNENWTDISTLSITIDPKSTISFLQKMEEDGVTDLSEIQQEMLASLTYELVLETPFEVRERNYGRTEPTLQPLGLEVDLSEALNKDFVFYNPTETSYELTFSTLPGGIAAQLSGMPFLFSYEMEIRQIQEFPPRIIKQFNPLLTIGTKNILEEGSPGKLISVYQIIQDESGAIVEEKLVSEDFYPPVHRIEVHSILNDLVSSAPSSSETVTPPVDEQNNEDTGRNPPSNEEKDRNNSAENESSRKEVEVIWEEPAGEEK</sequence>
<gene>
    <name evidence="4" type="ORF">G8O30_08825</name>
</gene>
<accession>A0A7S8HFZ6</accession>
<evidence type="ECO:0000256" key="2">
    <source>
        <dbReference type="SAM" id="MobiDB-lite"/>
    </source>
</evidence>
<dbReference type="EMBL" id="CP049742">
    <property type="protein sequence ID" value="QPC47061.1"/>
    <property type="molecule type" value="Genomic_DNA"/>
</dbReference>
<evidence type="ECO:0000313" key="5">
    <source>
        <dbReference type="Proteomes" id="UP000593626"/>
    </source>
</evidence>
<name>A0A7S8HFZ6_9BACI</name>
<feature type="compositionally biased region" description="Basic and acidic residues" evidence="2">
    <location>
        <begin position="413"/>
        <end position="432"/>
    </location>
</feature>
<evidence type="ECO:0000313" key="4">
    <source>
        <dbReference type="EMBL" id="QPC47061.1"/>
    </source>
</evidence>
<evidence type="ECO:0000256" key="1">
    <source>
        <dbReference type="ARBA" id="ARBA00022729"/>
    </source>
</evidence>
<keyword evidence="1" id="KW-0732">Signal</keyword>
<dbReference type="AlphaFoldDB" id="A0A7S8HFZ6"/>
<keyword evidence="5" id="KW-1185">Reference proteome</keyword>
<proteinExistence type="predicted"/>
<protein>
    <recommendedName>
        <fullName evidence="3">G5 domain-containing protein</fullName>
    </recommendedName>
</protein>
<feature type="domain" description="G5" evidence="3">
    <location>
        <begin position="310"/>
        <end position="374"/>
    </location>
</feature>
<dbReference type="Proteomes" id="UP000593626">
    <property type="component" value="Chromosome"/>
</dbReference>
<reference evidence="4 5" key="1">
    <citation type="submission" date="2019-07" db="EMBL/GenBank/DDBJ databases">
        <title>Genome sequence of 2 isolates from Red Sea Mangroves.</title>
        <authorList>
            <person name="Sefrji F."/>
            <person name="Michoud G."/>
            <person name="Merlino G."/>
            <person name="Daffonchio D."/>
        </authorList>
    </citation>
    <scope>NUCLEOTIDE SEQUENCE [LARGE SCALE GENOMIC DNA]</scope>
    <source>
        <strain evidence="4 5">R1DC41</strain>
    </source>
</reference>
<dbReference type="KEGG" id="mcui:G8O30_08825"/>
<dbReference type="RefSeq" id="WP_239671729.1">
    <property type="nucleotide sequence ID" value="NZ_CP049742.1"/>
</dbReference>
<feature type="compositionally biased region" description="Acidic residues" evidence="2">
    <location>
        <begin position="433"/>
        <end position="443"/>
    </location>
</feature>
<organism evidence="4 5">
    <name type="scientific">Mangrovibacillus cuniculi</name>
    <dbReference type="NCBI Taxonomy" id="2593652"/>
    <lineage>
        <taxon>Bacteria</taxon>
        <taxon>Bacillati</taxon>
        <taxon>Bacillota</taxon>
        <taxon>Bacilli</taxon>
        <taxon>Bacillales</taxon>
        <taxon>Bacillaceae</taxon>
        <taxon>Mangrovibacillus</taxon>
    </lineage>
</organism>
<dbReference type="InterPro" id="IPR011098">
    <property type="entry name" value="G5_dom"/>
</dbReference>
<dbReference type="Pfam" id="PF07501">
    <property type="entry name" value="G5"/>
    <property type="match status" value="1"/>
</dbReference>
<feature type="region of interest" description="Disordered" evidence="2">
    <location>
        <begin position="386"/>
        <end position="443"/>
    </location>
</feature>
<evidence type="ECO:0000259" key="3">
    <source>
        <dbReference type="Pfam" id="PF07501"/>
    </source>
</evidence>